<dbReference type="PANTHER" id="PTHR11559">
    <property type="entry name" value="CARBOXYLESTERASE"/>
    <property type="match status" value="1"/>
</dbReference>
<comment type="similarity">
    <text evidence="1 3">Belongs to the type-B carboxylesterase/lipase family.</text>
</comment>
<dbReference type="Pfam" id="PF00135">
    <property type="entry name" value="COesterase"/>
    <property type="match status" value="1"/>
</dbReference>
<dbReference type="PROSITE" id="PS00122">
    <property type="entry name" value="CARBOXYLESTERASE_B_1"/>
    <property type="match status" value="1"/>
</dbReference>
<dbReference type="Gene3D" id="3.40.50.1820">
    <property type="entry name" value="alpha/beta hydrolase"/>
    <property type="match status" value="1"/>
</dbReference>
<dbReference type="SUPFAM" id="SSF53474">
    <property type="entry name" value="alpha/beta-Hydrolases"/>
    <property type="match status" value="1"/>
</dbReference>
<evidence type="ECO:0000313" key="5">
    <source>
        <dbReference type="EMBL" id="GAA4005878.1"/>
    </source>
</evidence>
<evidence type="ECO:0000259" key="4">
    <source>
        <dbReference type="Pfam" id="PF00135"/>
    </source>
</evidence>
<reference evidence="6" key="1">
    <citation type="journal article" date="2019" name="Int. J. Syst. Evol. Microbiol.">
        <title>The Global Catalogue of Microorganisms (GCM) 10K type strain sequencing project: providing services to taxonomists for standard genome sequencing and annotation.</title>
        <authorList>
            <consortium name="The Broad Institute Genomics Platform"/>
            <consortium name="The Broad Institute Genome Sequencing Center for Infectious Disease"/>
            <person name="Wu L."/>
            <person name="Ma J."/>
        </authorList>
    </citation>
    <scope>NUCLEOTIDE SEQUENCE [LARGE SCALE GENOMIC DNA]</scope>
    <source>
        <strain evidence="6">JCM 16924</strain>
    </source>
</reference>
<dbReference type="EC" id="3.1.1.-" evidence="3"/>
<accession>A0ABP7S2X2</accession>
<dbReference type="InterPro" id="IPR050309">
    <property type="entry name" value="Type-B_Carboxylest/Lipase"/>
</dbReference>
<dbReference type="InterPro" id="IPR019826">
    <property type="entry name" value="Carboxylesterase_B_AS"/>
</dbReference>
<evidence type="ECO:0000313" key="6">
    <source>
        <dbReference type="Proteomes" id="UP001500456"/>
    </source>
</evidence>
<name>A0ABP7S2X2_9ACTN</name>
<feature type="signal peptide" evidence="3">
    <location>
        <begin position="1"/>
        <end position="32"/>
    </location>
</feature>
<dbReference type="InterPro" id="IPR029058">
    <property type="entry name" value="AB_hydrolase_fold"/>
</dbReference>
<organism evidence="5 6">
    <name type="scientific">Streptomyces plumbiresistens</name>
    <dbReference type="NCBI Taxonomy" id="511811"/>
    <lineage>
        <taxon>Bacteria</taxon>
        <taxon>Bacillati</taxon>
        <taxon>Actinomycetota</taxon>
        <taxon>Actinomycetes</taxon>
        <taxon>Kitasatosporales</taxon>
        <taxon>Streptomycetaceae</taxon>
        <taxon>Streptomyces</taxon>
    </lineage>
</organism>
<dbReference type="RefSeq" id="WP_345566520.1">
    <property type="nucleotide sequence ID" value="NZ_BAAAZX010000015.1"/>
</dbReference>
<dbReference type="InterPro" id="IPR002018">
    <property type="entry name" value="CarbesteraseB"/>
</dbReference>
<keyword evidence="2 3" id="KW-0378">Hydrolase</keyword>
<evidence type="ECO:0000256" key="2">
    <source>
        <dbReference type="ARBA" id="ARBA00022801"/>
    </source>
</evidence>
<sequence length="556" mass="58966">MRAITALRGRVRATLATVSLLGLGITPVVAQAAQSDDAPTQSAHPVSTLVQTTNGKVKGAHRTGYDEWLGIPYAADASGAGRWKPPQPAARWSGVRDATSFSDRCAQNSGWDPGYEKTITSEDCLALNVYVPDRARANAPVLVWIHGGGFTGGAGQDTDPRRFVEQTGAVVVTVNYRVGVLGTLNLPQLRAESKDGPGNYGLLDQQAALRWVHGNIARFGGDPRNVTIAGQSAGAGSVCDHLASPTAKGLFARAGIMSGGCNLQSAASGQAQSEAFVKAVGCDAASEVVACLRAKPAADLLAAQKKAGVSPSVGGSAFPVNPGTAVQTGRFNRVPVMLGQTNSERGLFTFQNYDYLGTPMTAAGYETAVRSAYGANADKVLAEYPLSAYDTPGEAFTAAQNDSTSSTRQQLMATLSKWVPTYAYEFAESDTPHFTSIFLIQQKSESARNFPFGGAIHVDDLGYLWDYLGQTLPYDDDQLELSRQMITYWGRFAADADLNGPRTPAWPKYSAKTQELMSLVACDTAPAGSEPPAACSKATRDFRAEHNLDFWQGLSS</sequence>
<feature type="domain" description="Carboxylesterase type B" evidence="4">
    <location>
        <begin position="48"/>
        <end position="520"/>
    </location>
</feature>
<keyword evidence="3" id="KW-0732">Signal</keyword>
<comment type="caution">
    <text evidence="5">The sequence shown here is derived from an EMBL/GenBank/DDBJ whole genome shotgun (WGS) entry which is preliminary data.</text>
</comment>
<dbReference type="EMBL" id="BAAAZX010000015">
    <property type="protein sequence ID" value="GAA4005878.1"/>
    <property type="molecule type" value="Genomic_DNA"/>
</dbReference>
<evidence type="ECO:0000256" key="3">
    <source>
        <dbReference type="RuleBase" id="RU361235"/>
    </source>
</evidence>
<keyword evidence="6" id="KW-1185">Reference proteome</keyword>
<feature type="chain" id="PRO_5044980274" description="Carboxylic ester hydrolase" evidence="3">
    <location>
        <begin position="33"/>
        <end position="556"/>
    </location>
</feature>
<dbReference type="Proteomes" id="UP001500456">
    <property type="component" value="Unassembled WGS sequence"/>
</dbReference>
<protein>
    <recommendedName>
        <fullName evidence="3">Carboxylic ester hydrolase</fullName>
        <ecNumber evidence="3">3.1.1.-</ecNumber>
    </recommendedName>
</protein>
<proteinExistence type="inferred from homology"/>
<evidence type="ECO:0000256" key="1">
    <source>
        <dbReference type="ARBA" id="ARBA00005964"/>
    </source>
</evidence>
<gene>
    <name evidence="5" type="ORF">GCM10022232_51810</name>
</gene>